<organism evidence="6 7">
    <name type="scientific">Polyplax serrata</name>
    <name type="common">Common mouse louse</name>
    <dbReference type="NCBI Taxonomy" id="468196"/>
    <lineage>
        <taxon>Eukaryota</taxon>
        <taxon>Metazoa</taxon>
        <taxon>Ecdysozoa</taxon>
        <taxon>Arthropoda</taxon>
        <taxon>Hexapoda</taxon>
        <taxon>Insecta</taxon>
        <taxon>Pterygota</taxon>
        <taxon>Neoptera</taxon>
        <taxon>Paraneoptera</taxon>
        <taxon>Psocodea</taxon>
        <taxon>Troctomorpha</taxon>
        <taxon>Phthiraptera</taxon>
        <taxon>Anoplura</taxon>
        <taxon>Polyplacidae</taxon>
        <taxon>Polyplax</taxon>
    </lineage>
</organism>
<comment type="similarity">
    <text evidence="3">Belongs to the RNA polymerase II subunit 5-mediating protein family.</text>
</comment>
<feature type="coiled-coil region" evidence="4">
    <location>
        <begin position="93"/>
        <end position="120"/>
    </location>
</feature>
<dbReference type="EMBL" id="JAWJWE010000002">
    <property type="protein sequence ID" value="KAK6643046.1"/>
    <property type="molecule type" value="Genomic_DNA"/>
</dbReference>
<name>A0AAN8XNC1_POLSC</name>
<dbReference type="GO" id="GO:0003682">
    <property type="term" value="F:chromatin binding"/>
    <property type="evidence" value="ECO:0007669"/>
    <property type="project" value="TreeGrafter"/>
</dbReference>
<dbReference type="InterPro" id="IPR004127">
    <property type="entry name" value="Prefoldin_subunit_alpha"/>
</dbReference>
<dbReference type="InterPro" id="IPR052255">
    <property type="entry name" value="RNA_pol_II_subunit5-mediator"/>
</dbReference>
<dbReference type="SUPFAM" id="SSF46579">
    <property type="entry name" value="Prefoldin"/>
    <property type="match status" value="1"/>
</dbReference>
<gene>
    <name evidence="6" type="ORF">RUM43_004549</name>
</gene>
<feature type="region of interest" description="Disordered" evidence="5">
    <location>
        <begin position="202"/>
        <end position="278"/>
    </location>
</feature>
<keyword evidence="4" id="KW-0175">Coiled coil</keyword>
<dbReference type="GO" id="GO:0005634">
    <property type="term" value="C:nucleus"/>
    <property type="evidence" value="ECO:0007669"/>
    <property type="project" value="UniProtKB-SubCell"/>
</dbReference>
<dbReference type="GO" id="GO:0003714">
    <property type="term" value="F:transcription corepressor activity"/>
    <property type="evidence" value="ECO:0007669"/>
    <property type="project" value="TreeGrafter"/>
</dbReference>
<dbReference type="Proteomes" id="UP001372834">
    <property type="component" value="Unassembled WGS sequence"/>
</dbReference>
<dbReference type="CDD" id="cd23159">
    <property type="entry name" value="Prefoldin_URI1"/>
    <property type="match status" value="1"/>
</dbReference>
<accession>A0AAN8XNC1</accession>
<proteinExistence type="inferred from homology"/>
<comment type="subcellular location">
    <subcellularLocation>
        <location evidence="1">Nucleus</location>
    </subcellularLocation>
</comment>
<dbReference type="PANTHER" id="PTHR15111">
    <property type="entry name" value="RNA POLYMERASE II SUBUNIT 5-MEDIATING PROTEIN NNX3"/>
    <property type="match status" value="1"/>
</dbReference>
<evidence type="ECO:0000256" key="1">
    <source>
        <dbReference type="ARBA" id="ARBA00004123"/>
    </source>
</evidence>
<dbReference type="Pfam" id="PF02996">
    <property type="entry name" value="Prefoldin"/>
    <property type="match status" value="1"/>
</dbReference>
<evidence type="ECO:0000256" key="5">
    <source>
        <dbReference type="SAM" id="MobiDB-lite"/>
    </source>
</evidence>
<dbReference type="Gene3D" id="1.10.287.370">
    <property type="match status" value="1"/>
</dbReference>
<dbReference type="GO" id="GO:0019212">
    <property type="term" value="F:phosphatase inhibitor activity"/>
    <property type="evidence" value="ECO:0007669"/>
    <property type="project" value="TreeGrafter"/>
</dbReference>
<evidence type="ECO:0008006" key="8">
    <source>
        <dbReference type="Google" id="ProtNLM"/>
    </source>
</evidence>
<reference evidence="6 7" key="1">
    <citation type="submission" date="2023-10" db="EMBL/GenBank/DDBJ databases">
        <title>Genomes of two closely related lineages of the louse Polyplax serrata with different host specificities.</title>
        <authorList>
            <person name="Martinu J."/>
            <person name="Tarabai H."/>
            <person name="Stefka J."/>
            <person name="Hypsa V."/>
        </authorList>
    </citation>
    <scope>NUCLEOTIDE SEQUENCE [LARGE SCALE GENOMIC DNA]</scope>
    <source>
        <strain evidence="6">HR10_N</strain>
    </source>
</reference>
<evidence type="ECO:0000256" key="4">
    <source>
        <dbReference type="SAM" id="Coils"/>
    </source>
</evidence>
<comment type="caution">
    <text evidence="6">The sequence shown here is derived from an EMBL/GenBank/DDBJ whole genome shotgun (WGS) entry which is preliminary data.</text>
</comment>
<protein>
    <recommendedName>
        <fullName evidence="8">Unconventional prefoldin RPB5 interactor</fullName>
    </recommendedName>
</protein>
<feature type="region of interest" description="Disordered" evidence="5">
    <location>
        <begin position="376"/>
        <end position="400"/>
    </location>
</feature>
<evidence type="ECO:0000313" key="6">
    <source>
        <dbReference type="EMBL" id="KAK6643046.1"/>
    </source>
</evidence>
<evidence type="ECO:0000256" key="2">
    <source>
        <dbReference type="ARBA" id="ARBA00023242"/>
    </source>
</evidence>
<dbReference type="AlphaFoldDB" id="A0AAN8XNC1"/>
<evidence type="ECO:0000256" key="3">
    <source>
        <dbReference type="ARBA" id="ARBA00038295"/>
    </source>
</evidence>
<keyword evidence="2" id="KW-0539">Nucleus</keyword>
<feature type="compositionally biased region" description="Polar residues" evidence="5">
    <location>
        <begin position="224"/>
        <end position="235"/>
    </location>
</feature>
<dbReference type="PANTHER" id="PTHR15111:SF0">
    <property type="entry name" value="UNCONVENTIONAL PREFOLDIN RPB5 INTERACTOR 1"/>
    <property type="match status" value="1"/>
</dbReference>
<sequence>MSSANVEVSRWYESLRDQKLQENEKSSAVWMKYKNDLEVTKSLLTELPQKLTHSVMVPIGPKALMPGKIVHSNEFLVNLGDTWFVKRTGHQTKEMCDRRIKTCDEMIQKLEKERDLIEKKSTLPVEEEAFGTSDRPEIIEYVTEEENEEWKKQHRIKEREYHKKLAELRSKEKKEIQTEEDLWRHLDELELQEELEDELNRLNAENESNDDSLSETETEVETSNVKSPSPINEINLSTSSRSSETLEDNSYVSESKNNNKKRRVSFACDSNASDDEPLRLEITHTKVECNYTRPKDFVINSPSDIYDNYIKSTTNTHASVLKSKTNPNRAKELEKVQNQLEVEFSNSEIEPAAENETPVFSGITFKDVKERNPFTISNFKNQNEPGKKISKFKASRAQAT</sequence>
<feature type="compositionally biased region" description="Acidic residues" evidence="5">
    <location>
        <begin position="207"/>
        <end position="220"/>
    </location>
</feature>
<dbReference type="GO" id="GO:0000122">
    <property type="term" value="P:negative regulation of transcription by RNA polymerase II"/>
    <property type="evidence" value="ECO:0007669"/>
    <property type="project" value="TreeGrafter"/>
</dbReference>
<dbReference type="InterPro" id="IPR009053">
    <property type="entry name" value="Prefoldin"/>
</dbReference>
<evidence type="ECO:0000313" key="7">
    <source>
        <dbReference type="Proteomes" id="UP001372834"/>
    </source>
</evidence>